<dbReference type="RefSeq" id="WP_189565799.1">
    <property type="nucleotide sequence ID" value="NZ_BMXF01000003.1"/>
</dbReference>
<comment type="caution">
    <text evidence="3">The sequence shown here is derived from an EMBL/GenBank/DDBJ whole genome shotgun (WGS) entry which is preliminary data.</text>
</comment>
<keyword evidence="4" id="KW-1185">Reference proteome</keyword>
<gene>
    <name evidence="3" type="ORF">GCM10007390_34920</name>
</gene>
<proteinExistence type="predicted"/>
<feature type="region of interest" description="Disordered" evidence="2">
    <location>
        <begin position="146"/>
        <end position="178"/>
    </location>
</feature>
<protein>
    <submittedName>
        <fullName evidence="3">Uncharacterized protein</fullName>
    </submittedName>
</protein>
<evidence type="ECO:0000256" key="2">
    <source>
        <dbReference type="SAM" id="MobiDB-lite"/>
    </source>
</evidence>
<dbReference type="Proteomes" id="UP000598271">
    <property type="component" value="Unassembled WGS sequence"/>
</dbReference>
<evidence type="ECO:0000313" key="3">
    <source>
        <dbReference type="EMBL" id="GHB77759.1"/>
    </source>
</evidence>
<dbReference type="EMBL" id="BMXF01000003">
    <property type="protein sequence ID" value="GHB77759.1"/>
    <property type="molecule type" value="Genomic_DNA"/>
</dbReference>
<evidence type="ECO:0000313" key="4">
    <source>
        <dbReference type="Proteomes" id="UP000598271"/>
    </source>
</evidence>
<keyword evidence="1" id="KW-0175">Coiled coil</keyword>
<name>A0A8J3D8Z8_9BACT</name>
<dbReference type="AlphaFoldDB" id="A0A8J3D8Z8"/>
<feature type="compositionally biased region" description="Low complexity" evidence="2">
    <location>
        <begin position="146"/>
        <end position="156"/>
    </location>
</feature>
<evidence type="ECO:0000256" key="1">
    <source>
        <dbReference type="SAM" id="Coils"/>
    </source>
</evidence>
<accession>A0A8J3D8Z8</accession>
<feature type="coiled-coil region" evidence="1">
    <location>
        <begin position="5"/>
        <end position="32"/>
    </location>
</feature>
<sequence>MINSYDDLKAQRAKAHNDLQLAKSQLDADQREWKEEAKPLAIVSSVAKKMVKSKTGKKGPVGMGLQMGINAVLARTVLKKLPFPFNLFVPHMAQNLAFNYTDKYGREVLIKALHWIKDVTEEDEEIPETTELVLVESTIPPVLVEPPVETLPTPVEDQPVPNAVSDTYPPSDMIPPVN</sequence>
<organism evidence="3 4">
    <name type="scientific">Persicitalea jodogahamensis</name>
    <dbReference type="NCBI Taxonomy" id="402147"/>
    <lineage>
        <taxon>Bacteria</taxon>
        <taxon>Pseudomonadati</taxon>
        <taxon>Bacteroidota</taxon>
        <taxon>Cytophagia</taxon>
        <taxon>Cytophagales</taxon>
        <taxon>Spirosomataceae</taxon>
        <taxon>Persicitalea</taxon>
    </lineage>
</organism>
<reference evidence="3 4" key="1">
    <citation type="journal article" date="2014" name="Int. J. Syst. Evol. Microbiol.">
        <title>Complete genome sequence of Corynebacterium casei LMG S-19264T (=DSM 44701T), isolated from a smear-ripened cheese.</title>
        <authorList>
            <consortium name="US DOE Joint Genome Institute (JGI-PGF)"/>
            <person name="Walter F."/>
            <person name="Albersmeier A."/>
            <person name="Kalinowski J."/>
            <person name="Ruckert C."/>
        </authorList>
    </citation>
    <scope>NUCLEOTIDE SEQUENCE [LARGE SCALE GENOMIC DNA]</scope>
    <source>
        <strain evidence="3 4">KCTC 12866</strain>
    </source>
</reference>